<evidence type="ECO:0000313" key="2">
    <source>
        <dbReference type="EMBL" id="CAL5134136.1"/>
    </source>
</evidence>
<dbReference type="AlphaFoldDB" id="A0AAV2TBB6"/>
<keyword evidence="1" id="KW-0472">Membrane</keyword>
<evidence type="ECO:0000313" key="3">
    <source>
        <dbReference type="Proteomes" id="UP001497525"/>
    </source>
</evidence>
<proteinExistence type="predicted"/>
<gene>
    <name evidence="2" type="ORF">CDAUBV1_LOCUS7361</name>
</gene>
<evidence type="ECO:0000256" key="1">
    <source>
        <dbReference type="SAM" id="Phobius"/>
    </source>
</evidence>
<evidence type="ECO:0008006" key="4">
    <source>
        <dbReference type="Google" id="ProtNLM"/>
    </source>
</evidence>
<reference evidence="2" key="1">
    <citation type="submission" date="2024-06" db="EMBL/GenBank/DDBJ databases">
        <authorList>
            <person name="Liu X."/>
            <person name="Lenzi L."/>
            <person name="Haldenby T S."/>
            <person name="Uol C."/>
        </authorList>
    </citation>
    <scope>NUCLEOTIDE SEQUENCE</scope>
</reference>
<name>A0AAV2TBB6_CALDB</name>
<comment type="caution">
    <text evidence="2">The sequence shown here is derived from an EMBL/GenBank/DDBJ whole genome shotgun (WGS) entry which is preliminary data.</text>
</comment>
<feature type="transmembrane region" description="Helical" evidence="1">
    <location>
        <begin position="78"/>
        <end position="99"/>
    </location>
</feature>
<feature type="transmembrane region" description="Helical" evidence="1">
    <location>
        <begin position="111"/>
        <end position="131"/>
    </location>
</feature>
<feature type="transmembrane region" description="Helical" evidence="1">
    <location>
        <begin position="41"/>
        <end position="66"/>
    </location>
</feature>
<sequence length="134" mass="14248">MVDCIHAVILLSASAAFILGVIPLCGVYQPPNWTHTSLGDSFYGFTLIGVVCTGIVWIAAFANLFTGGGELAYDAVRITFSVLAAASFIIAVACIYHFAPLQGNHSLPDATWLFGAMTTALFVMAQSVEAYKDH</sequence>
<keyword evidence="1" id="KW-1133">Transmembrane helix</keyword>
<keyword evidence="1" id="KW-0812">Transmembrane</keyword>
<organism evidence="2 3">
    <name type="scientific">Calicophoron daubneyi</name>
    <name type="common">Rumen fluke</name>
    <name type="synonym">Paramphistomum daubneyi</name>
    <dbReference type="NCBI Taxonomy" id="300641"/>
    <lineage>
        <taxon>Eukaryota</taxon>
        <taxon>Metazoa</taxon>
        <taxon>Spiralia</taxon>
        <taxon>Lophotrochozoa</taxon>
        <taxon>Platyhelminthes</taxon>
        <taxon>Trematoda</taxon>
        <taxon>Digenea</taxon>
        <taxon>Plagiorchiida</taxon>
        <taxon>Pronocephalata</taxon>
        <taxon>Paramphistomoidea</taxon>
        <taxon>Paramphistomidae</taxon>
        <taxon>Calicophoron</taxon>
    </lineage>
</organism>
<dbReference type="EMBL" id="CAXLJL010000179">
    <property type="protein sequence ID" value="CAL5134136.1"/>
    <property type="molecule type" value="Genomic_DNA"/>
</dbReference>
<protein>
    <recommendedName>
        <fullName evidence="4">MARVEL domain-containing protein</fullName>
    </recommendedName>
</protein>
<accession>A0AAV2TBB6</accession>
<feature type="transmembrane region" description="Helical" evidence="1">
    <location>
        <begin position="7"/>
        <end position="29"/>
    </location>
</feature>
<dbReference type="Proteomes" id="UP001497525">
    <property type="component" value="Unassembled WGS sequence"/>
</dbReference>